<reference evidence="2" key="1">
    <citation type="journal article" date="2019" name="Int. J. Syst. Evol. Microbiol.">
        <title>The Global Catalogue of Microorganisms (GCM) 10K type strain sequencing project: providing services to taxonomists for standard genome sequencing and annotation.</title>
        <authorList>
            <consortium name="The Broad Institute Genomics Platform"/>
            <consortium name="The Broad Institute Genome Sequencing Center for Infectious Disease"/>
            <person name="Wu L."/>
            <person name="Ma J."/>
        </authorList>
    </citation>
    <scope>NUCLEOTIDE SEQUENCE [LARGE SCALE GENOMIC DNA]</scope>
    <source>
        <strain evidence="2">JCM 18053</strain>
    </source>
</reference>
<dbReference type="EMBL" id="BAABIA010000003">
    <property type="protein sequence ID" value="GAA5139433.1"/>
    <property type="molecule type" value="Genomic_DNA"/>
</dbReference>
<dbReference type="RefSeq" id="WP_345736237.1">
    <property type="nucleotide sequence ID" value="NZ_BAABIA010000003.1"/>
</dbReference>
<organism evidence="1 2">
    <name type="scientific">Prosthecobacter algae</name>
    <dbReference type="NCBI Taxonomy" id="1144682"/>
    <lineage>
        <taxon>Bacteria</taxon>
        <taxon>Pseudomonadati</taxon>
        <taxon>Verrucomicrobiota</taxon>
        <taxon>Verrucomicrobiia</taxon>
        <taxon>Verrucomicrobiales</taxon>
        <taxon>Verrucomicrobiaceae</taxon>
        <taxon>Prosthecobacter</taxon>
    </lineage>
</organism>
<gene>
    <name evidence="1" type="ORF">GCM10023213_20120</name>
</gene>
<sequence>MKSFLLFLLLCVFCQADDYKQFGRTDTFTLVTLPVDEQGVPDLEVLRVPLLAVWQPPQVVPLVKTPPPQVASNEVAEPKVVWFADRVERQWEVRLKTARELAAAALEVGYTVQPEGFTLSLKDRDRTQFAQMLNLVREAQSLGYITDATPQNIADASDQLHVVTTLRFREIMVSYGLHYKALWDAAKAE</sequence>
<proteinExistence type="predicted"/>
<protein>
    <submittedName>
        <fullName evidence="1">Uncharacterized protein</fullName>
    </submittedName>
</protein>
<dbReference type="Proteomes" id="UP001499852">
    <property type="component" value="Unassembled WGS sequence"/>
</dbReference>
<accession>A0ABP9P267</accession>
<comment type="caution">
    <text evidence="1">The sequence shown here is derived from an EMBL/GenBank/DDBJ whole genome shotgun (WGS) entry which is preliminary data.</text>
</comment>
<keyword evidence="2" id="KW-1185">Reference proteome</keyword>
<evidence type="ECO:0000313" key="2">
    <source>
        <dbReference type="Proteomes" id="UP001499852"/>
    </source>
</evidence>
<name>A0ABP9P267_9BACT</name>
<evidence type="ECO:0000313" key="1">
    <source>
        <dbReference type="EMBL" id="GAA5139433.1"/>
    </source>
</evidence>